<dbReference type="InterPro" id="IPR012816">
    <property type="entry name" value="NADAR"/>
</dbReference>
<dbReference type="EMBL" id="OU342829">
    <property type="protein sequence ID" value="CAG7580233.1"/>
    <property type="molecule type" value="Genomic_DNA"/>
</dbReference>
<organism evidence="2">
    <name type="scientific">uncultured marine phage</name>
    <dbReference type="NCBI Taxonomy" id="707152"/>
    <lineage>
        <taxon>Viruses</taxon>
        <taxon>environmental samples</taxon>
    </lineage>
</organism>
<dbReference type="CDD" id="cd15457">
    <property type="entry name" value="NADAR"/>
    <property type="match status" value="1"/>
</dbReference>
<name>A0A8D9FQ45_9VIRU</name>
<feature type="domain" description="NADAR" evidence="1">
    <location>
        <begin position="11"/>
        <end position="167"/>
    </location>
</feature>
<gene>
    <name evidence="2" type="ORF">SLAVMIC_00313</name>
</gene>
<protein>
    <submittedName>
        <fullName evidence="2">Gp50</fullName>
    </submittedName>
</protein>
<accession>A0A8D9FQ45</accession>
<evidence type="ECO:0000259" key="1">
    <source>
        <dbReference type="Pfam" id="PF08719"/>
    </source>
</evidence>
<dbReference type="SUPFAM" id="SSF143990">
    <property type="entry name" value="YbiA-like"/>
    <property type="match status" value="1"/>
</dbReference>
<reference evidence="2" key="1">
    <citation type="submission" date="2021-06" db="EMBL/GenBank/DDBJ databases">
        <authorList>
            <person name="Gannon L."/>
            <person name="Redgwell R T."/>
            <person name="Michniewski S."/>
            <person name="Harrison D C."/>
            <person name="Millard A."/>
        </authorList>
    </citation>
    <scope>NUCLEOTIDE SEQUENCE</scope>
</reference>
<dbReference type="Pfam" id="PF08719">
    <property type="entry name" value="NADAR"/>
    <property type="match status" value="1"/>
</dbReference>
<dbReference type="NCBIfam" id="TIGR02464">
    <property type="entry name" value="ribofla_fusion"/>
    <property type="match status" value="1"/>
</dbReference>
<evidence type="ECO:0000313" key="2">
    <source>
        <dbReference type="EMBL" id="CAG7580233.1"/>
    </source>
</evidence>
<sequence>MIKKMKSKYEFFWKNKSPFSQWYGEWMGEEYDASFEVLGTKYPTCEHYMMEQKAYLFDDYDVADQIMESKHPREVKKLGRKVSGFDSQMWEEQCQDIVFEANYAKFSQHKELKELLLSTGDKELVEASPYDRIWGIGFDEKNALKNKDDWGRNLLGKVLMEVREEIRKEQ</sequence>
<dbReference type="InterPro" id="IPR037238">
    <property type="entry name" value="YbiA-like_sf"/>
</dbReference>
<proteinExistence type="predicted"/>
<dbReference type="Gene3D" id="1.10.357.40">
    <property type="entry name" value="YbiA-like"/>
    <property type="match status" value="1"/>
</dbReference>